<organism evidence="1">
    <name type="scientific">Arion vulgaris</name>
    <dbReference type="NCBI Taxonomy" id="1028688"/>
    <lineage>
        <taxon>Eukaryota</taxon>
        <taxon>Metazoa</taxon>
        <taxon>Spiralia</taxon>
        <taxon>Lophotrochozoa</taxon>
        <taxon>Mollusca</taxon>
        <taxon>Gastropoda</taxon>
        <taxon>Heterobranchia</taxon>
        <taxon>Euthyneura</taxon>
        <taxon>Panpulmonata</taxon>
        <taxon>Eupulmonata</taxon>
        <taxon>Stylommatophora</taxon>
        <taxon>Helicina</taxon>
        <taxon>Arionoidea</taxon>
        <taxon>Arionidae</taxon>
        <taxon>Arion</taxon>
    </lineage>
</organism>
<dbReference type="Gene3D" id="3.80.10.10">
    <property type="entry name" value="Ribonuclease Inhibitor"/>
    <property type="match status" value="1"/>
</dbReference>
<dbReference type="AlphaFoldDB" id="A0A0B6Y7A0"/>
<accession>A0A0B6Y7A0</accession>
<proteinExistence type="predicted"/>
<protein>
    <recommendedName>
        <fullName evidence="2">Tubulin-specific chaperone E</fullName>
    </recommendedName>
</protein>
<feature type="non-terminal residue" evidence="1">
    <location>
        <position position="126"/>
    </location>
</feature>
<gene>
    <name evidence="1" type="primary">ORF13244</name>
</gene>
<dbReference type="InterPro" id="IPR032675">
    <property type="entry name" value="LRR_dom_sf"/>
</dbReference>
<feature type="non-terminal residue" evidence="1">
    <location>
        <position position="1"/>
    </location>
</feature>
<reference evidence="1" key="1">
    <citation type="submission" date="2014-12" db="EMBL/GenBank/DDBJ databases">
        <title>Insight into the proteome of Arion vulgaris.</title>
        <authorList>
            <person name="Aradska J."/>
            <person name="Bulat T."/>
            <person name="Smidak R."/>
            <person name="Sarate P."/>
            <person name="Gangsoo J."/>
            <person name="Sialana F."/>
            <person name="Bilban M."/>
            <person name="Lubec G."/>
        </authorList>
    </citation>
    <scope>NUCLEOTIDE SEQUENCE</scope>
    <source>
        <tissue evidence="1">Skin</tissue>
    </source>
</reference>
<dbReference type="EMBL" id="HACG01004500">
    <property type="protein sequence ID" value="CEK51365.1"/>
    <property type="molecule type" value="Transcribed_RNA"/>
</dbReference>
<name>A0A0B6Y7A0_9EUPU</name>
<sequence length="126" mass="13936">INVAGDPTLVQRMCQKVHELDLMENNIKSWEEVFCILECIPNLTFLNLTKNHLASALPVLSGRVLPNLTHLVLNSTMVSWETVLRLLEAFPSIDELHLSLNGFKSVDIPAIPKIPSESASTSSKST</sequence>
<evidence type="ECO:0000313" key="1">
    <source>
        <dbReference type="EMBL" id="CEK51365.1"/>
    </source>
</evidence>
<evidence type="ECO:0008006" key="2">
    <source>
        <dbReference type="Google" id="ProtNLM"/>
    </source>
</evidence>
<dbReference type="SUPFAM" id="SSF52047">
    <property type="entry name" value="RNI-like"/>
    <property type="match status" value="1"/>
</dbReference>